<reference evidence="2 3" key="1">
    <citation type="submission" date="2017-09" db="EMBL/GenBank/DDBJ databases">
        <authorList>
            <person name="Ehlers B."/>
            <person name="Leendertz F.H."/>
        </authorList>
    </citation>
    <scope>NUCLEOTIDE SEQUENCE [LARGE SCALE GENOMIC DNA]</scope>
    <source>
        <strain evidence="2 3">USBA 140</strain>
    </source>
</reference>
<evidence type="ECO:0000313" key="2">
    <source>
        <dbReference type="EMBL" id="SOD96455.1"/>
    </source>
</evidence>
<keyword evidence="3" id="KW-1185">Reference proteome</keyword>
<evidence type="ECO:0000313" key="3">
    <source>
        <dbReference type="Proteomes" id="UP000219621"/>
    </source>
</evidence>
<name>A0A286GLN5_9PROT</name>
<dbReference type="AlphaFoldDB" id="A0A286GLN5"/>
<sequence length="258" mass="27288">MRAGALSVTAATLALAAASGPAAAHFQELIPSTDIVTPDTGATVDLAIRFTHPMSGGPLMDMGTPARIGVLAGGTVTDLTAQAKPVTVDGKAAYGLSHVLTAPADYVYFIEPAPYWEPAEGKMIVHYTKVVVDAFDAQEGWDALVGLPVEIEPLVRPYGLWTGNVFRGIVRKNGEPVPFAEVEVEWRNDGSVTPPADAFVTQVVKAGPDGVFSYAMPRAGWWGFAALLEADAPMKNPAGEDVPVEQGALMWVRTVDMK</sequence>
<organism evidence="2 3">
    <name type="scientific">Caenispirillum bisanense</name>
    <dbReference type="NCBI Taxonomy" id="414052"/>
    <lineage>
        <taxon>Bacteria</taxon>
        <taxon>Pseudomonadati</taxon>
        <taxon>Pseudomonadota</taxon>
        <taxon>Alphaproteobacteria</taxon>
        <taxon>Rhodospirillales</taxon>
        <taxon>Novispirillaceae</taxon>
        <taxon>Caenispirillum</taxon>
    </lineage>
</organism>
<dbReference type="Pfam" id="PF10670">
    <property type="entry name" value="DUF4198"/>
    <property type="match status" value="1"/>
</dbReference>
<dbReference type="RefSeq" id="WP_097279701.1">
    <property type="nucleotide sequence ID" value="NZ_OCNJ01000005.1"/>
</dbReference>
<protein>
    <submittedName>
        <fullName evidence="2">Cobalt/nickel transport protein</fullName>
    </submittedName>
</protein>
<dbReference type="OrthoDB" id="9780723at2"/>
<keyword evidence="1" id="KW-0732">Signal</keyword>
<gene>
    <name evidence="2" type="ORF">SAMN05421508_105335</name>
</gene>
<dbReference type="EMBL" id="OCNJ01000005">
    <property type="protein sequence ID" value="SOD96455.1"/>
    <property type="molecule type" value="Genomic_DNA"/>
</dbReference>
<proteinExistence type="predicted"/>
<accession>A0A286GLN5</accession>
<feature type="signal peptide" evidence="1">
    <location>
        <begin position="1"/>
        <end position="24"/>
    </location>
</feature>
<evidence type="ECO:0000256" key="1">
    <source>
        <dbReference type="SAM" id="SignalP"/>
    </source>
</evidence>
<feature type="chain" id="PRO_5012402881" evidence="1">
    <location>
        <begin position="25"/>
        <end position="258"/>
    </location>
</feature>
<dbReference type="Proteomes" id="UP000219621">
    <property type="component" value="Unassembled WGS sequence"/>
</dbReference>
<dbReference type="InterPro" id="IPR019613">
    <property type="entry name" value="DUF4198"/>
</dbReference>